<organism evidence="1 2">
    <name type="scientific">Corchorus capsularis</name>
    <name type="common">Jute</name>
    <dbReference type="NCBI Taxonomy" id="210143"/>
    <lineage>
        <taxon>Eukaryota</taxon>
        <taxon>Viridiplantae</taxon>
        <taxon>Streptophyta</taxon>
        <taxon>Embryophyta</taxon>
        <taxon>Tracheophyta</taxon>
        <taxon>Spermatophyta</taxon>
        <taxon>Magnoliopsida</taxon>
        <taxon>eudicotyledons</taxon>
        <taxon>Gunneridae</taxon>
        <taxon>Pentapetalae</taxon>
        <taxon>rosids</taxon>
        <taxon>malvids</taxon>
        <taxon>Malvales</taxon>
        <taxon>Malvaceae</taxon>
        <taxon>Grewioideae</taxon>
        <taxon>Apeibeae</taxon>
        <taxon>Corchorus</taxon>
    </lineage>
</organism>
<comment type="caution">
    <text evidence="1">The sequence shown here is derived from an EMBL/GenBank/DDBJ whole genome shotgun (WGS) entry which is preliminary data.</text>
</comment>
<evidence type="ECO:0000313" key="2">
    <source>
        <dbReference type="Proteomes" id="UP000188268"/>
    </source>
</evidence>
<dbReference type="Proteomes" id="UP000188268">
    <property type="component" value="Unassembled WGS sequence"/>
</dbReference>
<gene>
    <name evidence="1" type="ORF">CCACVL1_28286</name>
</gene>
<evidence type="ECO:0000313" key="1">
    <source>
        <dbReference type="EMBL" id="OMO53859.1"/>
    </source>
</evidence>
<dbReference type="AlphaFoldDB" id="A0A1R3G707"/>
<keyword evidence="2" id="KW-1185">Reference proteome</keyword>
<dbReference type="Gramene" id="OMO53859">
    <property type="protein sequence ID" value="OMO53859"/>
    <property type="gene ID" value="CCACVL1_28286"/>
</dbReference>
<accession>A0A1R3G707</accession>
<dbReference type="EMBL" id="AWWV01015122">
    <property type="protein sequence ID" value="OMO53859.1"/>
    <property type="molecule type" value="Genomic_DNA"/>
</dbReference>
<sequence length="31" mass="3600">MYMYVLATWTRDKTSEEDLGESKSSVREGDD</sequence>
<proteinExistence type="predicted"/>
<protein>
    <submittedName>
        <fullName evidence="1">Uncharacterized protein</fullName>
    </submittedName>
</protein>
<reference evidence="1 2" key="1">
    <citation type="submission" date="2013-09" db="EMBL/GenBank/DDBJ databases">
        <title>Corchorus capsularis genome sequencing.</title>
        <authorList>
            <person name="Alam M."/>
            <person name="Haque M.S."/>
            <person name="Islam M.S."/>
            <person name="Emdad E.M."/>
            <person name="Islam M.M."/>
            <person name="Ahmed B."/>
            <person name="Halim A."/>
            <person name="Hossen Q.M.M."/>
            <person name="Hossain M.Z."/>
            <person name="Ahmed R."/>
            <person name="Khan M.M."/>
            <person name="Islam R."/>
            <person name="Rashid M.M."/>
            <person name="Khan S.A."/>
            <person name="Rahman M.S."/>
            <person name="Alam M."/>
        </authorList>
    </citation>
    <scope>NUCLEOTIDE SEQUENCE [LARGE SCALE GENOMIC DNA]</scope>
    <source>
        <strain evidence="2">cv. CVL-1</strain>
        <tissue evidence="1">Whole seedling</tissue>
    </source>
</reference>
<name>A0A1R3G707_COCAP</name>